<dbReference type="InterPro" id="IPR009075">
    <property type="entry name" value="AcylCo_DH/oxidase_C"/>
</dbReference>
<dbReference type="EMBL" id="CDMZ01001037">
    <property type="protein sequence ID" value="CEM26058.1"/>
    <property type="molecule type" value="Genomic_DNA"/>
</dbReference>
<gene>
    <name evidence="8" type="ORF">Cvel_4430</name>
</gene>
<keyword evidence="4" id="KW-0560">Oxidoreductase</keyword>
<dbReference type="GO" id="GO:0003995">
    <property type="term" value="F:acyl-CoA dehydrogenase activity"/>
    <property type="evidence" value="ECO:0007669"/>
    <property type="project" value="TreeGrafter"/>
</dbReference>
<dbReference type="Gene3D" id="6.10.250.600">
    <property type="match status" value="1"/>
</dbReference>
<name>A0A0G4GB48_9ALVE</name>
<keyword evidence="3 4" id="KW-0274">FAD</keyword>
<evidence type="ECO:0000256" key="3">
    <source>
        <dbReference type="ARBA" id="ARBA00022827"/>
    </source>
</evidence>
<dbReference type="InterPro" id="IPR052904">
    <property type="entry name" value="Acyl-CoA_dehydrogenase-like"/>
</dbReference>
<dbReference type="InterPro" id="IPR006091">
    <property type="entry name" value="Acyl-CoA_Oxase/DH_mid-dom"/>
</dbReference>
<dbReference type="Pfam" id="PF00441">
    <property type="entry name" value="Acyl-CoA_dh_1"/>
    <property type="match status" value="1"/>
</dbReference>
<dbReference type="PANTHER" id="PTHR42707">
    <property type="entry name" value="ACYL-COA DEHYDROGENASE"/>
    <property type="match status" value="1"/>
</dbReference>
<evidence type="ECO:0000256" key="4">
    <source>
        <dbReference type="RuleBase" id="RU362125"/>
    </source>
</evidence>
<evidence type="ECO:0000259" key="7">
    <source>
        <dbReference type="Pfam" id="PF18158"/>
    </source>
</evidence>
<comment type="similarity">
    <text evidence="1 4">Belongs to the acyl-CoA dehydrogenase family.</text>
</comment>
<evidence type="ECO:0000313" key="8">
    <source>
        <dbReference type="EMBL" id="CEM26058.1"/>
    </source>
</evidence>
<evidence type="ECO:0000259" key="6">
    <source>
        <dbReference type="Pfam" id="PF02770"/>
    </source>
</evidence>
<evidence type="ECO:0000259" key="5">
    <source>
        <dbReference type="Pfam" id="PF00441"/>
    </source>
</evidence>
<dbReference type="PANTHER" id="PTHR42707:SF2">
    <property type="entry name" value="ACD11 DEHYDROGENASE"/>
    <property type="match status" value="1"/>
</dbReference>
<dbReference type="InterPro" id="IPR041504">
    <property type="entry name" value="AidB_N"/>
</dbReference>
<reference evidence="8" key="1">
    <citation type="submission" date="2014-11" db="EMBL/GenBank/DDBJ databases">
        <authorList>
            <person name="Otto D Thomas"/>
            <person name="Naeem Raeece"/>
        </authorList>
    </citation>
    <scope>NUCLEOTIDE SEQUENCE</scope>
</reference>
<dbReference type="VEuPathDB" id="CryptoDB:Cvel_4430"/>
<feature type="domain" description="Adaptive response protein AidB N-terminal" evidence="7">
    <location>
        <begin position="43"/>
        <end position="173"/>
    </location>
</feature>
<organism evidence="8">
    <name type="scientific">Chromera velia CCMP2878</name>
    <dbReference type="NCBI Taxonomy" id="1169474"/>
    <lineage>
        <taxon>Eukaryota</taxon>
        <taxon>Sar</taxon>
        <taxon>Alveolata</taxon>
        <taxon>Colpodellida</taxon>
        <taxon>Chromeraceae</taxon>
        <taxon>Chromera</taxon>
    </lineage>
</organism>
<dbReference type="Gene3D" id="2.40.110.20">
    <property type="match status" value="1"/>
</dbReference>
<dbReference type="Pfam" id="PF02770">
    <property type="entry name" value="Acyl-CoA_dh_M"/>
    <property type="match status" value="1"/>
</dbReference>
<dbReference type="AlphaFoldDB" id="A0A0G4GB48"/>
<sequence>MMRGDSNFASLFSGKESTDLNSLRNDPFDKVFQQEPPRISVSWEKDETLRAQLRQLTPSSVWASVEEDLCRFASRVTTEIAELGQKAEKTPPYLEHHNGWGQRIDHIETSAAWKRLKDVSAEEGMVAVAFDRGERRECARVYWAMKVLLFNPYSGMYSCPLAMTDGAARALELLEDGAVMREARAYERLTSRDPSKFWTSGQWMTERAGGSDVSGGTETVAVPIGGLPYSHRDSLSFPVGGVNHGKGKGEDGGRGPFWTHRLFGVKWFTSASDSQMALTLARETGDAGAAGLSLFYVELRRQNGGKGPLEGISVENLKDKMGTRPLPTAEMRLRGLLARRLAAPGRGVAAIAAMFNVTRVHNALSACACMKALINMASTYAEKRTAFGRLLIDHRLHAEVLADLKAQESAATFAFLRTCLFMGSAEVPMQGAEGFREAPLLLRLLTPVLKLWTGKLAITVCQEALECFGGQGYIETTGLPSFFRDACVLPLWEGTTTVLSLDVLRVLRGREGGAALEVFCKDVRESVRLEAKRKVCGKDLLLCLFGEAVLTALRGVEIVALRFAALQRSNTAETAALEAGARELAFGIARVFAASCLLRHAQFVRENPALCGDAVGAGELCRRFVRLEVVNATEALSEAEKGERIAGAAAELFQRRSFNSRFHTSLQHARLVARM</sequence>
<evidence type="ECO:0000256" key="1">
    <source>
        <dbReference type="ARBA" id="ARBA00009347"/>
    </source>
</evidence>
<feature type="domain" description="Acyl-CoA dehydrogenase/oxidase C-terminal" evidence="5">
    <location>
        <begin position="345"/>
        <end position="505"/>
    </location>
</feature>
<dbReference type="InterPro" id="IPR036250">
    <property type="entry name" value="AcylCo_DH-like_C"/>
</dbReference>
<accession>A0A0G4GB48</accession>
<evidence type="ECO:0000256" key="2">
    <source>
        <dbReference type="ARBA" id="ARBA00022630"/>
    </source>
</evidence>
<dbReference type="Pfam" id="PF18158">
    <property type="entry name" value="AidB_N"/>
    <property type="match status" value="1"/>
</dbReference>
<evidence type="ECO:0008006" key="9">
    <source>
        <dbReference type="Google" id="ProtNLM"/>
    </source>
</evidence>
<comment type="cofactor">
    <cofactor evidence="4">
        <name>FAD</name>
        <dbReference type="ChEBI" id="CHEBI:57692"/>
    </cofactor>
</comment>
<feature type="domain" description="Acyl-CoA oxidase/dehydrogenase middle" evidence="6">
    <location>
        <begin position="262"/>
        <end position="334"/>
    </location>
</feature>
<protein>
    <recommendedName>
        <fullName evidence="9">Acyl-CoA dehydrogenase/oxidase C-terminal domain-containing protein</fullName>
    </recommendedName>
</protein>
<keyword evidence="2 4" id="KW-0285">Flavoprotein</keyword>
<proteinExistence type="inferred from homology"/>
<dbReference type="InterPro" id="IPR009100">
    <property type="entry name" value="AcylCoA_DH/oxidase_NM_dom_sf"/>
</dbReference>
<dbReference type="Gene3D" id="1.20.140.10">
    <property type="entry name" value="Butyryl-CoA Dehydrogenase, subunit A, domain 3"/>
    <property type="match status" value="1"/>
</dbReference>
<dbReference type="SUPFAM" id="SSF56645">
    <property type="entry name" value="Acyl-CoA dehydrogenase NM domain-like"/>
    <property type="match status" value="1"/>
</dbReference>
<dbReference type="SUPFAM" id="SSF47203">
    <property type="entry name" value="Acyl-CoA dehydrogenase C-terminal domain-like"/>
    <property type="match status" value="1"/>
</dbReference>